<dbReference type="RefSeq" id="WP_073200937.1">
    <property type="nucleotide sequence ID" value="NZ_FRBN01000046.1"/>
</dbReference>
<protein>
    <submittedName>
        <fullName evidence="2">Uncharacterized protein</fullName>
    </submittedName>
</protein>
<feature type="transmembrane region" description="Helical" evidence="1">
    <location>
        <begin position="14"/>
        <end position="34"/>
    </location>
</feature>
<gene>
    <name evidence="2" type="ORF">SAMN05444414_1462</name>
</gene>
<name>A0A1M7DPB2_9RHOB</name>
<dbReference type="OrthoDB" id="7344327at2"/>
<proteinExistence type="predicted"/>
<dbReference type="Proteomes" id="UP000184191">
    <property type="component" value="Unassembled WGS sequence"/>
</dbReference>
<sequence length="151" mass="16703">MTTQAASHEAHRNIFKFIPVAMGSLLVAALYMMLTLSAAAQTLQEQLEEIEKVLPGNSYTKLSPALAVQSWELAATVAHIQKPASCKTAKLIDTKVTKVVENVIFTSKRRLKQGRWSEVWTFDKCGKKVRVRGDFQADGRGTADGEFHLAQ</sequence>
<dbReference type="EMBL" id="FRBN01000046">
    <property type="protein sequence ID" value="SHL81312.1"/>
    <property type="molecule type" value="Genomic_DNA"/>
</dbReference>
<keyword evidence="1" id="KW-0472">Membrane</keyword>
<evidence type="ECO:0000256" key="1">
    <source>
        <dbReference type="SAM" id="Phobius"/>
    </source>
</evidence>
<organism evidence="2 3">
    <name type="scientific">Roseovarius marisflavi</name>
    <dbReference type="NCBI Taxonomy" id="1054996"/>
    <lineage>
        <taxon>Bacteria</taxon>
        <taxon>Pseudomonadati</taxon>
        <taxon>Pseudomonadota</taxon>
        <taxon>Alphaproteobacteria</taxon>
        <taxon>Rhodobacterales</taxon>
        <taxon>Roseobacteraceae</taxon>
        <taxon>Roseovarius</taxon>
    </lineage>
</organism>
<dbReference type="AlphaFoldDB" id="A0A1M7DPB2"/>
<evidence type="ECO:0000313" key="2">
    <source>
        <dbReference type="EMBL" id="SHL81312.1"/>
    </source>
</evidence>
<keyword evidence="1" id="KW-1133">Transmembrane helix</keyword>
<accession>A0A1M7DPB2</accession>
<keyword evidence="3" id="KW-1185">Reference proteome</keyword>
<reference evidence="3" key="1">
    <citation type="submission" date="2016-11" db="EMBL/GenBank/DDBJ databases">
        <authorList>
            <person name="Varghese N."/>
            <person name="Submissions S."/>
        </authorList>
    </citation>
    <scope>NUCLEOTIDE SEQUENCE [LARGE SCALE GENOMIC DNA]</scope>
    <source>
        <strain evidence="3">DSM 29327</strain>
    </source>
</reference>
<keyword evidence="1" id="KW-0812">Transmembrane</keyword>
<evidence type="ECO:0000313" key="3">
    <source>
        <dbReference type="Proteomes" id="UP000184191"/>
    </source>
</evidence>